<keyword evidence="7" id="KW-1185">Reference proteome</keyword>
<accession>R7TRI6</accession>
<feature type="domain" description="NUC153" evidence="4">
    <location>
        <begin position="308"/>
        <end position="335"/>
    </location>
</feature>
<evidence type="ECO:0000313" key="6">
    <source>
        <dbReference type="EnsemblMetazoa" id="CapteP163742"/>
    </source>
</evidence>
<feature type="compositionally biased region" description="Acidic residues" evidence="3">
    <location>
        <begin position="196"/>
        <end position="211"/>
    </location>
</feature>
<feature type="compositionally biased region" description="Basic and acidic residues" evidence="3">
    <location>
        <begin position="114"/>
        <end position="129"/>
    </location>
</feature>
<evidence type="ECO:0000259" key="4">
    <source>
        <dbReference type="Pfam" id="PF08159"/>
    </source>
</evidence>
<dbReference type="GO" id="GO:0005730">
    <property type="term" value="C:nucleolus"/>
    <property type="evidence" value="ECO:0007669"/>
    <property type="project" value="UniProtKB-SubCell"/>
</dbReference>
<protein>
    <recommendedName>
        <fullName evidence="4">NUC153 domain-containing protein</fullName>
    </recommendedName>
</protein>
<organism evidence="5">
    <name type="scientific">Capitella teleta</name>
    <name type="common">Polychaete worm</name>
    <dbReference type="NCBI Taxonomy" id="283909"/>
    <lineage>
        <taxon>Eukaryota</taxon>
        <taxon>Metazoa</taxon>
        <taxon>Spiralia</taxon>
        <taxon>Lophotrochozoa</taxon>
        <taxon>Annelida</taxon>
        <taxon>Polychaeta</taxon>
        <taxon>Sedentaria</taxon>
        <taxon>Scolecida</taxon>
        <taxon>Capitellidae</taxon>
        <taxon>Capitella</taxon>
    </lineage>
</organism>
<keyword evidence="2" id="KW-0539">Nucleus</keyword>
<evidence type="ECO:0000256" key="3">
    <source>
        <dbReference type="SAM" id="MobiDB-lite"/>
    </source>
</evidence>
<evidence type="ECO:0000313" key="5">
    <source>
        <dbReference type="EMBL" id="ELT94111.1"/>
    </source>
</evidence>
<evidence type="ECO:0000313" key="7">
    <source>
        <dbReference type="Proteomes" id="UP000014760"/>
    </source>
</evidence>
<reference evidence="6" key="3">
    <citation type="submission" date="2015-06" db="UniProtKB">
        <authorList>
            <consortium name="EnsemblMetazoa"/>
        </authorList>
    </citation>
    <scope>IDENTIFICATION</scope>
</reference>
<proteinExistence type="predicted"/>
<dbReference type="STRING" id="283909.R7TRI6"/>
<comment type="subcellular location">
    <subcellularLocation>
        <location evidence="1">Nucleus</location>
        <location evidence="1">Nucleolus</location>
    </subcellularLocation>
</comment>
<dbReference type="AlphaFoldDB" id="R7TRI6"/>
<reference evidence="7" key="1">
    <citation type="submission" date="2012-12" db="EMBL/GenBank/DDBJ databases">
        <authorList>
            <person name="Hellsten U."/>
            <person name="Grimwood J."/>
            <person name="Chapman J.A."/>
            <person name="Shapiro H."/>
            <person name="Aerts A."/>
            <person name="Otillar R.P."/>
            <person name="Terry A.Y."/>
            <person name="Boore J.L."/>
            <person name="Simakov O."/>
            <person name="Marletaz F."/>
            <person name="Cho S.-J."/>
            <person name="Edsinger-Gonzales E."/>
            <person name="Havlak P."/>
            <person name="Kuo D.-H."/>
            <person name="Larsson T."/>
            <person name="Lv J."/>
            <person name="Arendt D."/>
            <person name="Savage R."/>
            <person name="Osoegawa K."/>
            <person name="de Jong P."/>
            <person name="Lindberg D.R."/>
            <person name="Seaver E.C."/>
            <person name="Weisblat D.A."/>
            <person name="Putnam N.H."/>
            <person name="Grigoriev I.V."/>
            <person name="Rokhsar D.S."/>
        </authorList>
    </citation>
    <scope>NUCLEOTIDE SEQUENCE</scope>
    <source>
        <strain evidence="7">I ESC-2004</strain>
    </source>
</reference>
<gene>
    <name evidence="5" type="ORF">CAPTEDRAFT_163742</name>
</gene>
<dbReference type="OMA" id="FEMSATH"/>
<dbReference type="HOGENOM" id="CLU_010564_2_0_1"/>
<feature type="region of interest" description="Disordered" evidence="3">
    <location>
        <begin position="65"/>
        <end position="246"/>
    </location>
</feature>
<dbReference type="EMBL" id="AMQN01000309">
    <property type="status" value="NOT_ANNOTATED_CDS"/>
    <property type="molecule type" value="Genomic_DNA"/>
</dbReference>
<dbReference type="OrthoDB" id="431825at2759"/>
<feature type="compositionally biased region" description="Basic residues" evidence="3">
    <location>
        <begin position="177"/>
        <end position="187"/>
    </location>
</feature>
<feature type="compositionally biased region" description="Basic residues" evidence="3">
    <location>
        <begin position="225"/>
        <end position="236"/>
    </location>
</feature>
<feature type="compositionally biased region" description="Acidic residues" evidence="3">
    <location>
        <begin position="103"/>
        <end position="113"/>
    </location>
</feature>
<feature type="region of interest" description="Disordered" evidence="3">
    <location>
        <begin position="340"/>
        <end position="396"/>
    </location>
</feature>
<dbReference type="PANTHER" id="PTHR12202">
    <property type="entry name" value="ESF1 HOMOLOG"/>
    <property type="match status" value="1"/>
</dbReference>
<dbReference type="InterPro" id="IPR039754">
    <property type="entry name" value="Esf1"/>
</dbReference>
<name>R7TRI6_CAPTE</name>
<dbReference type="EMBL" id="KB309537">
    <property type="protein sequence ID" value="ELT94111.1"/>
    <property type="molecule type" value="Genomic_DNA"/>
</dbReference>
<dbReference type="Proteomes" id="UP000014760">
    <property type="component" value="Unassembled WGS sequence"/>
</dbReference>
<dbReference type="Pfam" id="PF08159">
    <property type="entry name" value="NUC153"/>
    <property type="match status" value="1"/>
</dbReference>
<dbReference type="InterPro" id="IPR012580">
    <property type="entry name" value="NUC153"/>
</dbReference>
<dbReference type="EnsemblMetazoa" id="CapteT163742">
    <property type="protein sequence ID" value="CapteP163742"/>
    <property type="gene ID" value="CapteG163742"/>
</dbReference>
<sequence>MTFDQEATSQATEFPDAATYAPSKFLTDALQQSKVHLTWDETDQDRVAFTMKNFSKEDMEDMDVKAYLASDSDDDGGGLDPYAGIEEPDFGDAGGSSKQAKNDDDDDDDNEETQIDKYRALLKGLKDAEEEKEEDDKDMEITWEPGLKGATEDLVTSKEQAEDDPQTPWDSYLDERKHKKKEKKKGKVAAAKSKAEEDEAGTQAFSDDELPDDIKGSVFQDSLASKKKKFSKKKIKPVPATEEEAKQAEELSLLLMDENEEEKGAKHFSLSAIQEAEQLQTKKRKRKKLIARGETVPQVDDFKVDVADSRFNELFDNPLYNIDPSAPEYKKTNAMDALVQEKVKRRRKNNYKPQNSKNTSAAADADKKNSSLSSLVNSVKAKTKSIQEKKKKKALK</sequence>
<dbReference type="PANTHER" id="PTHR12202:SF0">
    <property type="entry name" value="ESF1 HOMOLOG"/>
    <property type="match status" value="1"/>
</dbReference>
<evidence type="ECO:0000256" key="1">
    <source>
        <dbReference type="ARBA" id="ARBA00004604"/>
    </source>
</evidence>
<dbReference type="GO" id="GO:0003723">
    <property type="term" value="F:RNA binding"/>
    <property type="evidence" value="ECO:0007669"/>
    <property type="project" value="TreeGrafter"/>
</dbReference>
<evidence type="ECO:0000256" key="2">
    <source>
        <dbReference type="ARBA" id="ARBA00023242"/>
    </source>
</evidence>
<dbReference type="GO" id="GO:0006364">
    <property type="term" value="P:rRNA processing"/>
    <property type="evidence" value="ECO:0007669"/>
    <property type="project" value="InterPro"/>
</dbReference>
<feature type="compositionally biased region" description="Low complexity" evidence="3">
    <location>
        <begin position="370"/>
        <end position="380"/>
    </location>
</feature>
<dbReference type="FunCoup" id="R7TRI6">
    <property type="interactions" value="1768"/>
</dbReference>
<reference evidence="5 7" key="2">
    <citation type="journal article" date="2013" name="Nature">
        <title>Insights into bilaterian evolution from three spiralian genomes.</title>
        <authorList>
            <person name="Simakov O."/>
            <person name="Marletaz F."/>
            <person name="Cho S.J."/>
            <person name="Edsinger-Gonzales E."/>
            <person name="Havlak P."/>
            <person name="Hellsten U."/>
            <person name="Kuo D.H."/>
            <person name="Larsson T."/>
            <person name="Lv J."/>
            <person name="Arendt D."/>
            <person name="Savage R."/>
            <person name="Osoegawa K."/>
            <person name="de Jong P."/>
            <person name="Grimwood J."/>
            <person name="Chapman J.A."/>
            <person name="Shapiro H."/>
            <person name="Aerts A."/>
            <person name="Otillar R.P."/>
            <person name="Terry A.Y."/>
            <person name="Boore J.L."/>
            <person name="Grigoriev I.V."/>
            <person name="Lindberg D.R."/>
            <person name="Seaver E.C."/>
            <person name="Weisblat D.A."/>
            <person name="Putnam N.H."/>
            <person name="Rokhsar D.S."/>
        </authorList>
    </citation>
    <scope>NUCLEOTIDE SEQUENCE</scope>
    <source>
        <strain evidence="5 7">I ESC-2004</strain>
    </source>
</reference>